<comment type="caution">
    <text evidence="1">The sequence shown here is derived from an EMBL/GenBank/DDBJ whole genome shotgun (WGS) entry which is preliminary data.</text>
</comment>
<organism evidence="1 2">
    <name type="scientific">Roseisolibacter agri</name>
    <dbReference type="NCBI Taxonomy" id="2014610"/>
    <lineage>
        <taxon>Bacteria</taxon>
        <taxon>Pseudomonadati</taxon>
        <taxon>Gemmatimonadota</taxon>
        <taxon>Gemmatimonadia</taxon>
        <taxon>Gemmatimonadales</taxon>
        <taxon>Gemmatimonadaceae</taxon>
        <taxon>Roseisolibacter</taxon>
    </lineage>
</organism>
<dbReference type="Proteomes" id="UP001161325">
    <property type="component" value="Unassembled WGS sequence"/>
</dbReference>
<name>A0AA37Q719_9BACT</name>
<evidence type="ECO:0000313" key="1">
    <source>
        <dbReference type="EMBL" id="GLC27739.1"/>
    </source>
</evidence>
<gene>
    <name evidence="1" type="ORF">rosag_42520</name>
</gene>
<reference evidence="1" key="1">
    <citation type="submission" date="2022-08" db="EMBL/GenBank/DDBJ databases">
        <title>Draft genome sequencing of Roseisolibacter agri AW1220.</title>
        <authorList>
            <person name="Tobiishi Y."/>
            <person name="Tonouchi A."/>
        </authorList>
    </citation>
    <scope>NUCLEOTIDE SEQUENCE</scope>
    <source>
        <strain evidence="1">AW1220</strain>
    </source>
</reference>
<proteinExistence type="predicted"/>
<keyword evidence="2" id="KW-1185">Reference proteome</keyword>
<accession>A0AA37Q719</accession>
<dbReference type="EMBL" id="BRXS01000007">
    <property type="protein sequence ID" value="GLC27739.1"/>
    <property type="molecule type" value="Genomic_DNA"/>
</dbReference>
<sequence>MSSLRPRRVARLAALPLLTVVASCRIWDDPPDDGPQPRISLTIEMLDAGDTVSTSLAYPAGPTPLRVAPAGGLVAVRGYLSPGSKGGRPRRIEDGRLVVNGTAIEGSVPAYQSALQYVGEIAARPADGVVTIALPRIEGIAPATLRMEGLGRAAGTAPVLSGGNLRLRVVAPTSRIEPPLVAPHWTVVLARDGRTTSVDGVTALPSELVLPVQSILPGAGPVAARLLYYVTAESTVLRPVPTDTTYAYGVTLISSLRFAPVGP</sequence>
<evidence type="ECO:0000313" key="2">
    <source>
        <dbReference type="Proteomes" id="UP001161325"/>
    </source>
</evidence>
<dbReference type="AlphaFoldDB" id="A0AA37Q719"/>
<dbReference type="RefSeq" id="WP_284352177.1">
    <property type="nucleotide sequence ID" value="NZ_BRXS01000007.1"/>
</dbReference>
<dbReference type="PROSITE" id="PS51257">
    <property type="entry name" value="PROKAR_LIPOPROTEIN"/>
    <property type="match status" value="1"/>
</dbReference>
<protein>
    <submittedName>
        <fullName evidence="1">Uncharacterized protein</fullName>
    </submittedName>
</protein>